<comment type="caution">
    <text evidence="2">The sequence shown here is derived from an EMBL/GenBank/DDBJ whole genome shotgun (WGS) entry which is preliminary data.</text>
</comment>
<proteinExistence type="predicted"/>
<evidence type="ECO:0000256" key="1">
    <source>
        <dbReference type="SAM" id="Phobius"/>
    </source>
</evidence>
<gene>
    <name evidence="2" type="ORF">IV56_GL002269</name>
</gene>
<feature type="transmembrane region" description="Helical" evidence="1">
    <location>
        <begin position="39"/>
        <end position="61"/>
    </location>
</feature>
<accession>A0A0R2MPC7</accession>
<dbReference type="Proteomes" id="UP000050969">
    <property type="component" value="Unassembled WGS sequence"/>
</dbReference>
<dbReference type="PATRIC" id="fig|1293598.4.peg.2370"/>
<keyword evidence="3" id="KW-1185">Reference proteome</keyword>
<dbReference type="RefSeq" id="WP_054776652.1">
    <property type="nucleotide sequence ID" value="NZ_JQCE01000064.1"/>
</dbReference>
<reference evidence="2 3" key="1">
    <citation type="journal article" date="2015" name="Genome Announc.">
        <title>Expanding the biotechnology potential of lactobacilli through comparative genomics of 213 strains and associated genera.</title>
        <authorList>
            <person name="Sun Z."/>
            <person name="Harris H.M."/>
            <person name="McCann A."/>
            <person name="Guo C."/>
            <person name="Argimon S."/>
            <person name="Zhang W."/>
            <person name="Yang X."/>
            <person name="Jeffery I.B."/>
            <person name="Cooney J.C."/>
            <person name="Kagawa T.F."/>
            <person name="Liu W."/>
            <person name="Song Y."/>
            <person name="Salvetti E."/>
            <person name="Wrobel A."/>
            <person name="Rasinkangas P."/>
            <person name="Parkhill J."/>
            <person name="Rea M.C."/>
            <person name="O'Sullivan O."/>
            <person name="Ritari J."/>
            <person name="Douillard F.P."/>
            <person name="Paul Ross R."/>
            <person name="Yang R."/>
            <person name="Briner A.E."/>
            <person name="Felis G.E."/>
            <person name="de Vos W.M."/>
            <person name="Barrangou R."/>
            <person name="Klaenhammer T.R."/>
            <person name="Caufield P.W."/>
            <person name="Cui Y."/>
            <person name="Zhang H."/>
            <person name="O'Toole P.W."/>
        </authorList>
    </citation>
    <scope>NUCLEOTIDE SEQUENCE [LARGE SCALE GENOMIC DNA]</scope>
    <source>
        <strain evidence="2 3">DSM 24301</strain>
    </source>
</reference>
<dbReference type="STRING" id="1293598.IV56_GL002269"/>
<dbReference type="EMBL" id="JQCE01000064">
    <property type="protein sequence ID" value="KRO15502.1"/>
    <property type="molecule type" value="Genomic_DNA"/>
</dbReference>
<name>A0A0R2MPC7_9LACO</name>
<keyword evidence="1" id="KW-0812">Transmembrane</keyword>
<sequence length="63" mass="7108">MNKKNGQSSTLLEQDIRARFDEEKKLVTNAHKQKNHGKATMVTISIILAIIVLSGIIYPLFQL</sequence>
<protein>
    <submittedName>
        <fullName evidence="2">Uncharacterized protein</fullName>
    </submittedName>
</protein>
<organism evidence="2 3">
    <name type="scientific">Lacticaseibacillus saniviri JCM 17471 = DSM 24301</name>
    <dbReference type="NCBI Taxonomy" id="1293598"/>
    <lineage>
        <taxon>Bacteria</taxon>
        <taxon>Bacillati</taxon>
        <taxon>Bacillota</taxon>
        <taxon>Bacilli</taxon>
        <taxon>Lactobacillales</taxon>
        <taxon>Lactobacillaceae</taxon>
        <taxon>Lacticaseibacillus</taxon>
    </lineage>
</organism>
<keyword evidence="1" id="KW-1133">Transmembrane helix</keyword>
<keyword evidence="1" id="KW-0472">Membrane</keyword>
<dbReference type="AlphaFoldDB" id="A0A0R2MPC7"/>
<evidence type="ECO:0000313" key="2">
    <source>
        <dbReference type="EMBL" id="KRO15502.1"/>
    </source>
</evidence>
<evidence type="ECO:0000313" key="3">
    <source>
        <dbReference type="Proteomes" id="UP000050969"/>
    </source>
</evidence>